<comment type="subcellular location">
    <subcellularLocation>
        <location evidence="1">Cell membrane</location>
        <topology evidence="1">Multi-pass membrane protein</topology>
    </subcellularLocation>
</comment>
<gene>
    <name evidence="9" type="ORF">FD09_GL001867</name>
</gene>
<dbReference type="PANTHER" id="PTHR16119">
    <property type="entry name" value="TRANSMEMBRANE PROTEIN 144"/>
    <property type="match status" value="1"/>
</dbReference>
<evidence type="ECO:0000256" key="7">
    <source>
        <dbReference type="ARBA" id="ARBA00023136"/>
    </source>
</evidence>
<dbReference type="PATRIC" id="fig|1423792.3.peg.1894"/>
<feature type="transmembrane region" description="Helical" evidence="8">
    <location>
        <begin position="156"/>
        <end position="174"/>
    </location>
</feature>
<evidence type="ECO:0000256" key="6">
    <source>
        <dbReference type="ARBA" id="ARBA00022989"/>
    </source>
</evidence>
<organism evidence="9 10">
    <name type="scientific">Schleiferilactobacillus perolens DSM 12744</name>
    <dbReference type="NCBI Taxonomy" id="1423792"/>
    <lineage>
        <taxon>Bacteria</taxon>
        <taxon>Bacillati</taxon>
        <taxon>Bacillota</taxon>
        <taxon>Bacilli</taxon>
        <taxon>Lactobacillales</taxon>
        <taxon>Lactobacillaceae</taxon>
        <taxon>Schleiferilactobacillus</taxon>
    </lineage>
</organism>
<feature type="transmembrane region" description="Helical" evidence="8">
    <location>
        <begin position="58"/>
        <end position="74"/>
    </location>
</feature>
<dbReference type="GO" id="GO:0015144">
    <property type="term" value="F:carbohydrate transmembrane transporter activity"/>
    <property type="evidence" value="ECO:0007669"/>
    <property type="project" value="InterPro"/>
</dbReference>
<dbReference type="SUPFAM" id="SSF103481">
    <property type="entry name" value="Multidrug resistance efflux transporter EmrE"/>
    <property type="match status" value="2"/>
</dbReference>
<feature type="transmembrane region" description="Helical" evidence="8">
    <location>
        <begin position="238"/>
        <end position="263"/>
    </location>
</feature>
<proteinExistence type="inferred from homology"/>
<keyword evidence="3" id="KW-0813">Transport</keyword>
<keyword evidence="5 8" id="KW-0812">Transmembrane</keyword>
<evidence type="ECO:0000256" key="8">
    <source>
        <dbReference type="SAM" id="Phobius"/>
    </source>
</evidence>
<dbReference type="InterPro" id="IPR010651">
    <property type="entry name" value="Sugar_transport"/>
</dbReference>
<evidence type="ECO:0000256" key="1">
    <source>
        <dbReference type="ARBA" id="ARBA00004651"/>
    </source>
</evidence>
<reference evidence="9 10" key="1">
    <citation type="journal article" date="2015" name="Genome Announc.">
        <title>Expanding the biotechnology potential of lactobacilli through comparative genomics of 213 strains and associated genera.</title>
        <authorList>
            <person name="Sun Z."/>
            <person name="Harris H.M."/>
            <person name="McCann A."/>
            <person name="Guo C."/>
            <person name="Argimon S."/>
            <person name="Zhang W."/>
            <person name="Yang X."/>
            <person name="Jeffery I.B."/>
            <person name="Cooney J.C."/>
            <person name="Kagawa T.F."/>
            <person name="Liu W."/>
            <person name="Song Y."/>
            <person name="Salvetti E."/>
            <person name="Wrobel A."/>
            <person name="Rasinkangas P."/>
            <person name="Parkhill J."/>
            <person name="Rea M.C."/>
            <person name="O'Sullivan O."/>
            <person name="Ritari J."/>
            <person name="Douillard F.P."/>
            <person name="Paul Ross R."/>
            <person name="Yang R."/>
            <person name="Briner A.E."/>
            <person name="Felis G.E."/>
            <person name="de Vos W.M."/>
            <person name="Barrangou R."/>
            <person name="Klaenhammer T.R."/>
            <person name="Caufield P.W."/>
            <person name="Cui Y."/>
            <person name="Zhang H."/>
            <person name="O'Toole P.W."/>
        </authorList>
    </citation>
    <scope>NUCLEOTIDE SEQUENCE [LARGE SCALE GENOMIC DNA]</scope>
    <source>
        <strain evidence="9 10">DSM 12744</strain>
    </source>
</reference>
<protein>
    <submittedName>
        <fullName evidence="9">Glucose uptake permease</fullName>
    </submittedName>
</protein>
<dbReference type="PANTHER" id="PTHR16119:SF17">
    <property type="entry name" value="TRANSMEMBRANE PROTEIN 144"/>
    <property type="match status" value="1"/>
</dbReference>
<feature type="transmembrane region" description="Helical" evidence="8">
    <location>
        <begin position="214"/>
        <end position="232"/>
    </location>
</feature>
<evidence type="ECO:0000256" key="2">
    <source>
        <dbReference type="ARBA" id="ARBA00006117"/>
    </source>
</evidence>
<evidence type="ECO:0000313" key="10">
    <source>
        <dbReference type="Proteomes" id="UP000051330"/>
    </source>
</evidence>
<dbReference type="AlphaFoldDB" id="A0A0R1N1F1"/>
<dbReference type="GO" id="GO:0005886">
    <property type="term" value="C:plasma membrane"/>
    <property type="evidence" value="ECO:0007669"/>
    <property type="project" value="UniProtKB-SubCell"/>
</dbReference>
<feature type="transmembrane region" description="Helical" evidence="8">
    <location>
        <begin position="34"/>
        <end position="52"/>
    </location>
</feature>
<keyword evidence="4" id="KW-0762">Sugar transport</keyword>
<name>A0A0R1N1F1_9LACO</name>
<feature type="transmembrane region" description="Helical" evidence="8">
    <location>
        <begin position="95"/>
        <end position="113"/>
    </location>
</feature>
<keyword evidence="7 8" id="KW-0472">Membrane</keyword>
<dbReference type="EMBL" id="AZEC01000003">
    <property type="protein sequence ID" value="KRL13836.1"/>
    <property type="molecule type" value="Genomic_DNA"/>
</dbReference>
<evidence type="ECO:0000256" key="5">
    <source>
        <dbReference type="ARBA" id="ARBA00022692"/>
    </source>
</evidence>
<dbReference type="STRING" id="1423792.FD09_GL001867"/>
<feature type="transmembrane region" description="Helical" evidence="8">
    <location>
        <begin position="186"/>
        <end position="202"/>
    </location>
</feature>
<evidence type="ECO:0000256" key="4">
    <source>
        <dbReference type="ARBA" id="ARBA00022597"/>
    </source>
</evidence>
<comment type="caution">
    <text evidence="9">The sequence shown here is derived from an EMBL/GenBank/DDBJ whole genome shotgun (WGS) entry which is preliminary data.</text>
</comment>
<dbReference type="Proteomes" id="UP000051330">
    <property type="component" value="Unassembled WGS sequence"/>
</dbReference>
<dbReference type="Pfam" id="PF06800">
    <property type="entry name" value="Sugar_transport"/>
    <property type="match status" value="1"/>
</dbReference>
<comment type="similarity">
    <text evidence="2">Belongs to the GRP transporter (TC 2.A.7.5) family.</text>
</comment>
<sequence>MVDVGIMYALITAVCWGSISVVSHKIGGNSQNQILGESYGILLFALLYYFVVQPTIDLQTTLVGIASGLFYCWGQNQQFRGLEEIGVSMGMPISTASQLIITTLAGAIVFGEWTNGRDYLFGLSALVILIVGAIFTSVKEKKQEPSVTVTPAKRQVVGIVAVLLSGVGISLYSIVNKAFSPDPAALLLPQAVGVMIEGFAAASSQPARKMNSRFTYYNVILGLLWGLGNLFYSQAIQLGGLAISFSLSQMGVVISTLGGILILREHKTHKELVYTLFGCALIIAGGILLGVMQA</sequence>
<accession>A0A0R1N1F1</accession>
<dbReference type="CDD" id="cd23110">
    <property type="entry name" value="GRP"/>
    <property type="match status" value="1"/>
</dbReference>
<feature type="transmembrane region" description="Helical" evidence="8">
    <location>
        <begin position="119"/>
        <end position="136"/>
    </location>
</feature>
<keyword evidence="6 8" id="KW-1133">Transmembrane helix</keyword>
<feature type="transmembrane region" description="Helical" evidence="8">
    <location>
        <begin position="272"/>
        <end position="292"/>
    </location>
</feature>
<dbReference type="InterPro" id="IPR037185">
    <property type="entry name" value="EmrE-like"/>
</dbReference>
<keyword evidence="10" id="KW-1185">Reference proteome</keyword>
<feature type="transmembrane region" description="Helical" evidence="8">
    <location>
        <begin position="6"/>
        <end position="22"/>
    </location>
</feature>
<evidence type="ECO:0000313" key="9">
    <source>
        <dbReference type="EMBL" id="KRL13836.1"/>
    </source>
</evidence>
<dbReference type="Gene3D" id="1.10.3730.20">
    <property type="match status" value="1"/>
</dbReference>
<evidence type="ECO:0000256" key="3">
    <source>
        <dbReference type="ARBA" id="ARBA00022448"/>
    </source>
</evidence>